<dbReference type="Proteomes" id="UP000176665">
    <property type="component" value="Unassembled WGS sequence"/>
</dbReference>
<reference evidence="2 3" key="1">
    <citation type="journal article" date="2016" name="Nat. Commun.">
        <title>Thousands of microbial genomes shed light on interconnected biogeochemical processes in an aquifer system.</title>
        <authorList>
            <person name="Anantharaman K."/>
            <person name="Brown C.T."/>
            <person name="Hug L.A."/>
            <person name="Sharon I."/>
            <person name="Castelle C.J."/>
            <person name="Probst A.J."/>
            <person name="Thomas B.C."/>
            <person name="Singh A."/>
            <person name="Wilkins M.J."/>
            <person name="Karaoz U."/>
            <person name="Brodie E.L."/>
            <person name="Williams K.H."/>
            <person name="Hubbard S.S."/>
            <person name="Banfield J.F."/>
        </authorList>
    </citation>
    <scope>NUCLEOTIDE SEQUENCE [LARGE SCALE GENOMIC DNA]</scope>
</reference>
<organism evidence="2 3">
    <name type="scientific">Candidatus Gottesmanbacteria bacterium RBG_16_37_8</name>
    <dbReference type="NCBI Taxonomy" id="1798371"/>
    <lineage>
        <taxon>Bacteria</taxon>
        <taxon>Candidatus Gottesmaniibacteriota</taxon>
    </lineage>
</organism>
<proteinExistence type="predicted"/>
<evidence type="ECO:0000313" key="2">
    <source>
        <dbReference type="EMBL" id="OGG02028.1"/>
    </source>
</evidence>
<gene>
    <name evidence="2" type="ORF">A2W14_06330</name>
</gene>
<accession>A0A1F5YP85</accession>
<name>A0A1F5YP85_9BACT</name>
<dbReference type="AlphaFoldDB" id="A0A1F5YP85"/>
<evidence type="ECO:0000259" key="1">
    <source>
        <dbReference type="Pfam" id="PF01850"/>
    </source>
</evidence>
<protein>
    <recommendedName>
        <fullName evidence="1">PIN domain-containing protein</fullName>
    </recommendedName>
</protein>
<dbReference type="SUPFAM" id="SSF88723">
    <property type="entry name" value="PIN domain-like"/>
    <property type="match status" value="1"/>
</dbReference>
<dbReference type="EMBL" id="MFJA01000078">
    <property type="protein sequence ID" value="OGG02028.1"/>
    <property type="molecule type" value="Genomic_DNA"/>
</dbReference>
<feature type="domain" description="PIN" evidence="1">
    <location>
        <begin position="4"/>
        <end position="126"/>
    </location>
</feature>
<evidence type="ECO:0000313" key="3">
    <source>
        <dbReference type="Proteomes" id="UP000176665"/>
    </source>
</evidence>
<dbReference type="Pfam" id="PF01850">
    <property type="entry name" value="PIN"/>
    <property type="match status" value="1"/>
</dbReference>
<dbReference type="InterPro" id="IPR002716">
    <property type="entry name" value="PIN_dom"/>
</dbReference>
<dbReference type="Gene3D" id="3.40.50.1010">
    <property type="entry name" value="5'-nuclease"/>
    <property type="match status" value="1"/>
</dbReference>
<sequence>MKSIIPDANVFLRFLLNDIPYQVKKAETVFSKAKNREIAIIVPQIIIFEIQFTLDKYYQFSKSKINDKLKAIISMDYFRIEDRVLFLKALDLWLANNISFPDAFLTYYCEEHHGELFSFDTKLNKLTSLLTSS</sequence>
<comment type="caution">
    <text evidence="2">The sequence shown here is derived from an EMBL/GenBank/DDBJ whole genome shotgun (WGS) entry which is preliminary data.</text>
</comment>
<dbReference type="InterPro" id="IPR029060">
    <property type="entry name" value="PIN-like_dom_sf"/>
</dbReference>
<dbReference type="STRING" id="1798371.A2W14_06330"/>